<reference evidence="2 3" key="1">
    <citation type="journal article" date="2018" name="Int. J. Syst. Evol. Microbiol.">
        <title>Adhaeribacter swui sp. nov., isolated from wet mud.</title>
        <authorList>
            <person name="Kim D.U."/>
            <person name="Kim K.W."/>
            <person name="Kang M.S."/>
            <person name="Kim J.Y."/>
            <person name="Jang J.H."/>
            <person name="Kim M.K."/>
        </authorList>
    </citation>
    <scope>NUCLEOTIDE SEQUENCE [LARGE SCALE GENOMIC DNA]</scope>
    <source>
        <strain evidence="2 3">KCTC 52873</strain>
    </source>
</reference>
<feature type="transmembrane region" description="Helical" evidence="1">
    <location>
        <begin position="146"/>
        <end position="164"/>
    </location>
</feature>
<organism evidence="2 3">
    <name type="scientific">Adhaeribacter swui</name>
    <dbReference type="NCBI Taxonomy" id="2086471"/>
    <lineage>
        <taxon>Bacteria</taxon>
        <taxon>Pseudomonadati</taxon>
        <taxon>Bacteroidota</taxon>
        <taxon>Cytophagia</taxon>
        <taxon>Cytophagales</taxon>
        <taxon>Hymenobacteraceae</taxon>
        <taxon>Adhaeribacter</taxon>
    </lineage>
</organism>
<dbReference type="Proteomes" id="UP000515237">
    <property type="component" value="Chromosome"/>
</dbReference>
<feature type="transmembrane region" description="Helical" evidence="1">
    <location>
        <begin position="42"/>
        <end position="64"/>
    </location>
</feature>
<dbReference type="AlphaFoldDB" id="A0A7G7G5H5"/>
<accession>A0A7G7G5H5</accession>
<proteinExistence type="predicted"/>
<feature type="transmembrane region" description="Helical" evidence="1">
    <location>
        <begin position="206"/>
        <end position="234"/>
    </location>
</feature>
<feature type="transmembrane region" description="Helical" evidence="1">
    <location>
        <begin position="170"/>
        <end position="194"/>
    </location>
</feature>
<dbReference type="RefSeq" id="WP_185273189.1">
    <property type="nucleotide sequence ID" value="NZ_CP055156.1"/>
</dbReference>
<feature type="transmembrane region" description="Helical" evidence="1">
    <location>
        <begin position="85"/>
        <end position="102"/>
    </location>
</feature>
<keyword evidence="3" id="KW-1185">Reference proteome</keyword>
<protein>
    <recommendedName>
        <fullName evidence="4">UbiA family prenyltransferase</fullName>
    </recommendedName>
</protein>
<dbReference type="EMBL" id="CP055156">
    <property type="protein sequence ID" value="QNF32409.1"/>
    <property type="molecule type" value="Genomic_DNA"/>
</dbReference>
<evidence type="ECO:0000313" key="3">
    <source>
        <dbReference type="Proteomes" id="UP000515237"/>
    </source>
</evidence>
<keyword evidence="1" id="KW-1133">Transmembrane helix</keyword>
<keyword evidence="1" id="KW-0812">Transmembrane</keyword>
<evidence type="ECO:0000256" key="1">
    <source>
        <dbReference type="SAM" id="Phobius"/>
    </source>
</evidence>
<keyword evidence="1" id="KW-0472">Membrane</keyword>
<feature type="transmembrane region" description="Helical" evidence="1">
    <location>
        <begin position="108"/>
        <end position="125"/>
    </location>
</feature>
<sequence>MSILASFRSIGKGILFSNVFIATCAFGLVCQTYLLLNLPIRYWQASLAFLATFFIYNLDGLLPYKFNQNVVVSERKIWVIHYRQKLLFCIGLAGAIALFLFINYGQPRYLWLIAHLVIISMLYSWRIIPQKNGDLIPLRNIPLLKIFLIAYVWSCVTVILPLLATNKLSISVDIGLLFLRRFTYLFALTLLFDIRDYKKDKITHTLTFPGLVGVLFTKILATILLLVFAVATWLSEVGPALLSLEVSAVIALAVVWLSHEKRSEYYYLIFADGMMLVQSLLVFMATY</sequence>
<feature type="transmembrane region" description="Helical" evidence="1">
    <location>
        <begin position="265"/>
        <end position="285"/>
    </location>
</feature>
<feature type="transmembrane region" description="Helical" evidence="1">
    <location>
        <begin position="240"/>
        <end position="258"/>
    </location>
</feature>
<dbReference type="KEGG" id="aswu:HUW51_06565"/>
<feature type="transmembrane region" description="Helical" evidence="1">
    <location>
        <begin position="12"/>
        <end position="36"/>
    </location>
</feature>
<evidence type="ECO:0008006" key="4">
    <source>
        <dbReference type="Google" id="ProtNLM"/>
    </source>
</evidence>
<evidence type="ECO:0000313" key="2">
    <source>
        <dbReference type="EMBL" id="QNF32409.1"/>
    </source>
</evidence>
<gene>
    <name evidence="2" type="ORF">HUW51_06565</name>
</gene>
<name>A0A7G7G5H5_9BACT</name>